<dbReference type="PROSITE" id="PS51704">
    <property type="entry name" value="GP_PDE"/>
    <property type="match status" value="1"/>
</dbReference>
<dbReference type="STRING" id="575594.HMPREF0501_01559"/>
<feature type="transmembrane region" description="Helical" evidence="1">
    <location>
        <begin position="201"/>
        <end position="221"/>
    </location>
</feature>
<protein>
    <submittedName>
        <fullName evidence="3">Glycerophosphodiester phosphodiesterase family protein</fullName>
    </submittedName>
</protein>
<feature type="domain" description="GP-PDE" evidence="2">
    <location>
        <begin position="305"/>
        <end position="534"/>
    </location>
</feature>
<dbReference type="AlphaFoldDB" id="C7XXL4"/>
<accession>C7XXL4</accession>
<feature type="transmembrane region" description="Helical" evidence="1">
    <location>
        <begin position="113"/>
        <end position="134"/>
    </location>
</feature>
<name>C7XXL4_9LACO</name>
<keyword evidence="1" id="KW-1133">Transmembrane helix</keyword>
<keyword evidence="4" id="KW-1185">Reference proteome</keyword>
<feature type="transmembrane region" description="Helical" evidence="1">
    <location>
        <begin position="60"/>
        <end position="87"/>
    </location>
</feature>
<sequence>MAKRFWKWWQICGTALTADVFIQNGCLPLLRLINTWLLPQAEVPFVSITNVGRILTHHPWIFVAVISELIVICVLSLILFMTIMVAIGEINRGVLSWHRFILREMQVIKKFKWWMVPLFLVEFVALAPLLSIAFRTPLLSNLRIPEVILDYGTRTSLLLGLTGLIYLICFGITFHDGGTLTKAAITSDAHLIHDHQITLRFFRGLIITGILSWLINGGLLVIQKVSGRNNRELSIVCLTLAQIVALFLCSWLLMCWGELTAGGRITTSRPNRWWSGWSFIMLVLVVCETGLSSNSYFQPSRLTAPVTISHRGVANHNGVQNSIAALKRTNKDYHPDYVEMDVHETKDHQFVVMHDENLRKLTTVNRRPNQLILEQLTHLTMHENGQTAKIASLDNYLRVANQLHQKLIIELKTTQNDSPDVVVRFNRQYGQLIVHRHYLVHSLDYGLVSRLQRLNPRMKILYLQAYNLTNPQSQIKGFNNEYLSLNERFINAAHRQGKPVYAWTVNNSGAMNQLINQHVDGIVTDDVPILQRTIRRTLGSQTDAERYWSYLNPIANLP</sequence>
<dbReference type="Pfam" id="PF10110">
    <property type="entry name" value="GPDPase_memb"/>
    <property type="match status" value="1"/>
</dbReference>
<dbReference type="InterPro" id="IPR017946">
    <property type="entry name" value="PLC-like_Pdiesterase_TIM-brl"/>
</dbReference>
<dbReference type="GO" id="GO:0008081">
    <property type="term" value="F:phosphoric diester hydrolase activity"/>
    <property type="evidence" value="ECO:0007669"/>
    <property type="project" value="InterPro"/>
</dbReference>
<dbReference type="Proteomes" id="UP000003987">
    <property type="component" value="Unassembled WGS sequence"/>
</dbReference>
<feature type="transmembrane region" description="Helical" evidence="1">
    <location>
        <begin position="155"/>
        <end position="174"/>
    </location>
</feature>
<dbReference type="Gene3D" id="3.20.20.190">
    <property type="entry name" value="Phosphatidylinositol (PI) phosphodiesterase"/>
    <property type="match status" value="1"/>
</dbReference>
<dbReference type="OrthoDB" id="384721at2"/>
<evidence type="ECO:0000313" key="3">
    <source>
        <dbReference type="EMBL" id="EEU29765.1"/>
    </source>
</evidence>
<dbReference type="HOGENOM" id="CLU_030006_15_2_9"/>
<evidence type="ECO:0000313" key="4">
    <source>
        <dbReference type="Proteomes" id="UP000003987"/>
    </source>
</evidence>
<dbReference type="Pfam" id="PF03009">
    <property type="entry name" value="GDPD"/>
    <property type="match status" value="1"/>
</dbReference>
<gene>
    <name evidence="3" type="ORF">HMPREF0501_01559</name>
</gene>
<dbReference type="RefSeq" id="WP_006917500.1">
    <property type="nucleotide sequence ID" value="NZ_GG698806.1"/>
</dbReference>
<dbReference type="EMBL" id="GG698806">
    <property type="protein sequence ID" value="EEU29765.1"/>
    <property type="molecule type" value="Genomic_DNA"/>
</dbReference>
<evidence type="ECO:0000259" key="2">
    <source>
        <dbReference type="PROSITE" id="PS51704"/>
    </source>
</evidence>
<organism evidence="3 4">
    <name type="scientific">Limosilactobacillus coleohominis 101-4-CHN</name>
    <dbReference type="NCBI Taxonomy" id="575594"/>
    <lineage>
        <taxon>Bacteria</taxon>
        <taxon>Bacillati</taxon>
        <taxon>Bacillota</taxon>
        <taxon>Bacilli</taxon>
        <taxon>Lactobacillales</taxon>
        <taxon>Lactobacillaceae</taxon>
        <taxon>Limosilactobacillus</taxon>
    </lineage>
</organism>
<dbReference type="eggNOG" id="COG0584">
    <property type="taxonomic scope" value="Bacteria"/>
</dbReference>
<keyword evidence="1" id="KW-0472">Membrane</keyword>
<dbReference type="GO" id="GO:0006629">
    <property type="term" value="P:lipid metabolic process"/>
    <property type="evidence" value="ECO:0007669"/>
    <property type="project" value="InterPro"/>
</dbReference>
<dbReference type="PANTHER" id="PTHR46211">
    <property type="entry name" value="GLYCEROPHOSPHORYL DIESTER PHOSPHODIESTERASE"/>
    <property type="match status" value="1"/>
</dbReference>
<dbReference type="InterPro" id="IPR030395">
    <property type="entry name" value="GP_PDE_dom"/>
</dbReference>
<keyword evidence="1" id="KW-0812">Transmembrane</keyword>
<proteinExistence type="predicted"/>
<dbReference type="PANTHER" id="PTHR46211:SF8">
    <property type="entry name" value="PHOSPHODIESTERASE"/>
    <property type="match status" value="1"/>
</dbReference>
<dbReference type="SUPFAM" id="SSF51695">
    <property type="entry name" value="PLC-like phosphodiesterases"/>
    <property type="match status" value="1"/>
</dbReference>
<evidence type="ECO:0000256" key="1">
    <source>
        <dbReference type="SAM" id="Phobius"/>
    </source>
</evidence>
<dbReference type="InterPro" id="IPR018476">
    <property type="entry name" value="GlyceroP-diester-Pdiesterase_M"/>
</dbReference>
<reference evidence="3 4" key="1">
    <citation type="submission" date="2009-06" db="EMBL/GenBank/DDBJ databases">
        <title>The Genome Sequence of Lactobacillus coleohominis strain 101-4-CHN.</title>
        <authorList>
            <consortium name="The Broad Institute Genome Sequencing Platform"/>
            <person name="Ward D."/>
            <person name="Young S.K."/>
            <person name="Zeng Q."/>
            <person name="Koehrsen M."/>
            <person name="Alvarado L."/>
            <person name="Berlin A."/>
            <person name="Borenstein D."/>
            <person name="Chen Z."/>
            <person name="Engels R."/>
            <person name="Freedman E."/>
            <person name="Gellesch M."/>
            <person name="Goldberg J."/>
            <person name="Griggs A."/>
            <person name="Gujja S."/>
            <person name="Heiman D."/>
            <person name="Hepburn T."/>
            <person name="Howarth C."/>
            <person name="Jen D."/>
            <person name="Larson L."/>
            <person name="Lewis B."/>
            <person name="Mehta T."/>
            <person name="Park D."/>
            <person name="Pearson M."/>
            <person name="Roberts A."/>
            <person name="Saif S."/>
            <person name="Shea T."/>
            <person name="Shenoy N."/>
            <person name="Sisk P."/>
            <person name="Stolte C."/>
            <person name="Sykes S."/>
            <person name="Walk T."/>
            <person name="White J."/>
            <person name="Yandava C."/>
            <person name="Liu Y."/>
            <person name="Xu Q."/>
            <person name="Lander E."/>
            <person name="Nusbaum C."/>
            <person name="Galagan J."/>
            <person name="Birren B."/>
        </authorList>
    </citation>
    <scope>NUCLEOTIDE SEQUENCE [LARGE SCALE GENOMIC DNA]</scope>
    <source>
        <strain evidence="3 4">101-4-CHN</strain>
    </source>
</reference>
<feature type="transmembrane region" description="Helical" evidence="1">
    <location>
        <begin position="233"/>
        <end position="253"/>
    </location>
</feature>
<dbReference type="CDD" id="cd08579">
    <property type="entry name" value="GDPD_memb_like"/>
    <property type="match status" value="1"/>
</dbReference>